<dbReference type="AlphaFoldDB" id="A0A9W4T4R2"/>
<keyword evidence="2" id="KW-1185">Reference proteome</keyword>
<organism evidence="1 2">
    <name type="scientific">Funneliformis geosporum</name>
    <dbReference type="NCBI Taxonomy" id="1117311"/>
    <lineage>
        <taxon>Eukaryota</taxon>
        <taxon>Fungi</taxon>
        <taxon>Fungi incertae sedis</taxon>
        <taxon>Mucoromycota</taxon>
        <taxon>Glomeromycotina</taxon>
        <taxon>Glomeromycetes</taxon>
        <taxon>Glomerales</taxon>
        <taxon>Glomeraceae</taxon>
        <taxon>Funneliformis</taxon>
    </lineage>
</organism>
<name>A0A9W4T4R2_9GLOM</name>
<dbReference type="EMBL" id="CAMKVN010008283">
    <property type="protein sequence ID" value="CAI2192361.1"/>
    <property type="molecule type" value="Genomic_DNA"/>
</dbReference>
<dbReference type="Proteomes" id="UP001153678">
    <property type="component" value="Unassembled WGS sequence"/>
</dbReference>
<dbReference type="PANTHER" id="PTHR33266:SF1">
    <property type="entry name" value="F-BOX DOMAIN-CONTAINING PROTEIN"/>
    <property type="match status" value="1"/>
</dbReference>
<reference evidence="1" key="1">
    <citation type="submission" date="2022-08" db="EMBL/GenBank/DDBJ databases">
        <authorList>
            <person name="Kallberg Y."/>
            <person name="Tangrot J."/>
            <person name="Rosling A."/>
        </authorList>
    </citation>
    <scope>NUCLEOTIDE SEQUENCE</scope>
    <source>
        <strain evidence="1">Wild A</strain>
    </source>
</reference>
<proteinExistence type="predicted"/>
<protein>
    <submittedName>
        <fullName evidence="1">3163_t:CDS:1</fullName>
    </submittedName>
</protein>
<gene>
    <name evidence="1" type="ORF">FWILDA_LOCUS15539</name>
</gene>
<dbReference type="OrthoDB" id="107110at2759"/>
<sequence length="631" mass="71672">MTSSKETFIQNYSSLRVLFVFDEVRQLMGDVTGNRKLANNKETPFINLRRATRWLPSKSGIFFALLDTTSRIANLASPAKLDPSARVAGDGRKLFPPLYHFGYLDVNLKPVYGLKLEEAFNPEILFRYGRPLWSSLIDRDSMERIRKLAASKLVGGGNRFIELWNNKYTKSMHQLEALSILRSRFPFYVCRSDISSELIAGYLSWCLFISEDRWLVNSTMPSEAVIAEAGACWMSKPKILDELLEHLIKAVTSGCIDAGQGGEISAQILAILARDKVALRINTPLEDDIIPFMSSPIFLKEFLRDLLNSSIVDGLAKRSSNLSKKTKLTDIIECGKIAFTHFVYVDRIPNIAEMLMLFSRGAAICCRRGQPGSDLIVIVLLPNENNQYLLQEQYITYLLIQVKNYHNRAKDPEYKSSATTKLSTAFTGLDQVPRHLYLSMYMGFGGKMAWHEFPEPEIAVKAQANMNDYLVRGPKYNLKIQELRSSNLSPADIETIRRHRQISFAILGFDAELYPCVFQENSQHDRQKSHKLQGLKDSATSKSKRLARIWGGNGKKQFTTELNPETTRIVSYIYRLLQSFPDPVSFHSEELEKKLVRNMATPMYLDALSVNDDAAIHDNFIEAIIENDDDD</sequence>
<accession>A0A9W4T4R2</accession>
<dbReference type="PANTHER" id="PTHR33266">
    <property type="entry name" value="CHROMOSOME 15, WHOLE GENOME SHOTGUN SEQUENCE"/>
    <property type="match status" value="1"/>
</dbReference>
<evidence type="ECO:0000313" key="1">
    <source>
        <dbReference type="EMBL" id="CAI2192361.1"/>
    </source>
</evidence>
<evidence type="ECO:0000313" key="2">
    <source>
        <dbReference type="Proteomes" id="UP001153678"/>
    </source>
</evidence>
<comment type="caution">
    <text evidence="1">The sequence shown here is derived from an EMBL/GenBank/DDBJ whole genome shotgun (WGS) entry which is preliminary data.</text>
</comment>